<name>A0ABS9KXT1_9BACT</name>
<evidence type="ECO:0000313" key="2">
    <source>
        <dbReference type="Proteomes" id="UP001165367"/>
    </source>
</evidence>
<reference evidence="1" key="1">
    <citation type="submission" date="2022-01" db="EMBL/GenBank/DDBJ databases">
        <authorList>
            <person name="Jo J.-H."/>
            <person name="Im W.-T."/>
        </authorList>
    </citation>
    <scope>NUCLEOTIDE SEQUENCE</scope>
    <source>
        <strain evidence="1">NA20</strain>
    </source>
</reference>
<sequence>MALLFRPGNLSVLGTSTGFAGYRLSRFSLAAGRKLGEGASLAIRGNYHQLKIGGYGTAASISPDAGLILHFSDKLHFAMQLLNPAGSNIHSGVYIPGVYSAGIGYDQSDQLYISAEVVKEQSHPLNAVLGLQYEPVPPLLVRVLMQTREPSFVFGAGYTKGDLRIDLYSSWHTRLGTSGGLQVYWLWKKNAKSDVVAANHR</sequence>
<dbReference type="EMBL" id="JAKLTR010000018">
    <property type="protein sequence ID" value="MCG2617134.1"/>
    <property type="molecule type" value="Genomic_DNA"/>
</dbReference>
<accession>A0ABS9KXT1</accession>
<gene>
    <name evidence="1" type="ORF">LZZ85_22755</name>
</gene>
<evidence type="ECO:0008006" key="3">
    <source>
        <dbReference type="Google" id="ProtNLM"/>
    </source>
</evidence>
<keyword evidence="2" id="KW-1185">Reference proteome</keyword>
<evidence type="ECO:0000313" key="1">
    <source>
        <dbReference type="EMBL" id="MCG2617134.1"/>
    </source>
</evidence>
<dbReference type="RefSeq" id="WP_237875671.1">
    <property type="nucleotide sequence ID" value="NZ_JAKLTR010000018.1"/>
</dbReference>
<dbReference type="Proteomes" id="UP001165367">
    <property type="component" value="Unassembled WGS sequence"/>
</dbReference>
<organism evidence="1 2">
    <name type="scientific">Terrimonas ginsenosidimutans</name>
    <dbReference type="NCBI Taxonomy" id="2908004"/>
    <lineage>
        <taxon>Bacteria</taxon>
        <taxon>Pseudomonadati</taxon>
        <taxon>Bacteroidota</taxon>
        <taxon>Chitinophagia</taxon>
        <taxon>Chitinophagales</taxon>
        <taxon>Chitinophagaceae</taxon>
        <taxon>Terrimonas</taxon>
    </lineage>
</organism>
<proteinExistence type="predicted"/>
<comment type="caution">
    <text evidence="1">The sequence shown here is derived from an EMBL/GenBank/DDBJ whole genome shotgun (WGS) entry which is preliminary data.</text>
</comment>
<protein>
    <recommendedName>
        <fullName evidence="3">Type IX secretion system membrane protein PorP/SprF</fullName>
    </recommendedName>
</protein>